<organism evidence="2">
    <name type="scientific">Mytilinidion resinicola</name>
    <dbReference type="NCBI Taxonomy" id="574789"/>
    <lineage>
        <taxon>Eukaryota</taxon>
        <taxon>Fungi</taxon>
        <taxon>Dikarya</taxon>
        <taxon>Ascomycota</taxon>
        <taxon>Pezizomycotina</taxon>
        <taxon>Dothideomycetes</taxon>
        <taxon>Pleosporomycetidae</taxon>
        <taxon>Mytilinidiales</taxon>
        <taxon>Mytilinidiaceae</taxon>
        <taxon>Mytilinidion</taxon>
    </lineage>
</organism>
<feature type="compositionally biased region" description="Acidic residues" evidence="1">
    <location>
        <begin position="51"/>
        <end position="65"/>
    </location>
</feature>
<dbReference type="RefSeq" id="XP_033570340.1">
    <property type="nucleotide sequence ID" value="XM_033728565.1"/>
</dbReference>
<keyword evidence="3" id="KW-1185">Reference proteome</keyword>
<feature type="region of interest" description="Disordered" evidence="1">
    <location>
        <begin position="514"/>
        <end position="546"/>
    </location>
</feature>
<feature type="compositionally biased region" description="Basic and acidic residues" evidence="1">
    <location>
        <begin position="367"/>
        <end position="391"/>
    </location>
</feature>
<feature type="compositionally biased region" description="Basic and acidic residues" evidence="1">
    <location>
        <begin position="323"/>
        <end position="338"/>
    </location>
</feature>
<feature type="region of interest" description="Disordered" evidence="1">
    <location>
        <begin position="1"/>
        <end position="191"/>
    </location>
</feature>
<dbReference type="Proteomes" id="UP000504636">
    <property type="component" value="Unplaced"/>
</dbReference>
<feature type="compositionally biased region" description="Basic and acidic residues" evidence="1">
    <location>
        <begin position="128"/>
        <end position="145"/>
    </location>
</feature>
<evidence type="ECO:0000313" key="3">
    <source>
        <dbReference type="Proteomes" id="UP000504636"/>
    </source>
</evidence>
<dbReference type="EMBL" id="MU003718">
    <property type="protein sequence ID" value="KAF2803376.1"/>
    <property type="molecule type" value="Genomic_DNA"/>
</dbReference>
<feature type="compositionally biased region" description="Polar residues" evidence="1">
    <location>
        <begin position="173"/>
        <end position="184"/>
    </location>
</feature>
<feature type="region of interest" description="Disordered" evidence="1">
    <location>
        <begin position="314"/>
        <end position="396"/>
    </location>
</feature>
<evidence type="ECO:0000313" key="4">
    <source>
        <dbReference type="RefSeq" id="XP_033570340.1"/>
    </source>
</evidence>
<dbReference type="OrthoDB" id="6133115at2759"/>
<dbReference type="GeneID" id="54469458"/>
<evidence type="ECO:0000313" key="2">
    <source>
        <dbReference type="EMBL" id="KAF2803376.1"/>
    </source>
</evidence>
<sequence>MGSIDDNGLRSKSSKSNGPGLEDQKSNTSPLSLIGDHQPLGHEKSMSDSLEYNDETNEVYPGDEDDARHDAFNASSGRKSPSSSFDSSTDQRQRITKTAALQPTVDSDHEDMEPEPSVSRDSPPNADQSRDSYVEHSEGKGDERSGLAVRSASPISDPSQALDGTRVSKDKTQSTQATLGSETQPLDPANPDLEQVIKKGFEALKALALKGNADEVETEVQQRVEEEMARQDEVRRRIAVEQAEKLLLFERQEAQKEPLKWHKYHVEIDTLVWYDVPFEYDMYDHNYITILQQLDEKQKNILFEHTRRLRARRLQAKAPSKKTLAEEQNKTKVSEYAHVRRPKTRGKPVGHQRTDRYDNSVGTKPLPDTKRWVTGRKNTDKKASATNDARDASPPPAIRELNINLQVPPFLAWPSELEEDKESWDSVTQTPPRVENDGALIQLTLSVIEEHIHKNGGDDAGLPATSQHPFLTPYRLGEVFVEIPEKAINDLEFEFQGNSAPLDIRAELAFLQKGRGGTSSESKPKATHLPKRSAIGKTKSNPIPIS</sequence>
<protein>
    <submittedName>
        <fullName evidence="2 4">Uncharacterized protein</fullName>
    </submittedName>
</protein>
<dbReference type="AlphaFoldDB" id="A0A6A6Y3G7"/>
<proteinExistence type="predicted"/>
<reference evidence="2 4" key="1">
    <citation type="journal article" date="2020" name="Stud. Mycol.">
        <title>101 Dothideomycetes genomes: a test case for predicting lifestyles and emergence of pathogens.</title>
        <authorList>
            <person name="Haridas S."/>
            <person name="Albert R."/>
            <person name="Binder M."/>
            <person name="Bloem J."/>
            <person name="Labutti K."/>
            <person name="Salamov A."/>
            <person name="Andreopoulos B."/>
            <person name="Baker S."/>
            <person name="Barry K."/>
            <person name="Bills G."/>
            <person name="Bluhm B."/>
            <person name="Cannon C."/>
            <person name="Castanera R."/>
            <person name="Culley D."/>
            <person name="Daum C."/>
            <person name="Ezra D."/>
            <person name="Gonzalez J."/>
            <person name="Henrissat B."/>
            <person name="Kuo A."/>
            <person name="Liang C."/>
            <person name="Lipzen A."/>
            <person name="Lutzoni F."/>
            <person name="Magnuson J."/>
            <person name="Mondo S."/>
            <person name="Nolan M."/>
            <person name="Ohm R."/>
            <person name="Pangilinan J."/>
            <person name="Park H.-J."/>
            <person name="Ramirez L."/>
            <person name="Alfaro M."/>
            <person name="Sun H."/>
            <person name="Tritt A."/>
            <person name="Yoshinaga Y."/>
            <person name="Zwiers L.-H."/>
            <person name="Turgeon B."/>
            <person name="Goodwin S."/>
            <person name="Spatafora J."/>
            <person name="Crous P."/>
            <person name="Grigoriev I."/>
        </authorList>
    </citation>
    <scope>NUCLEOTIDE SEQUENCE</scope>
    <source>
        <strain evidence="2 4">CBS 304.34</strain>
    </source>
</reference>
<name>A0A6A6Y3G7_9PEZI</name>
<reference evidence="4" key="3">
    <citation type="submission" date="2025-04" db="UniProtKB">
        <authorList>
            <consortium name="RefSeq"/>
        </authorList>
    </citation>
    <scope>IDENTIFICATION</scope>
    <source>
        <strain evidence="4">CBS 304.34</strain>
    </source>
</reference>
<reference evidence="4" key="2">
    <citation type="submission" date="2020-04" db="EMBL/GenBank/DDBJ databases">
        <authorList>
            <consortium name="NCBI Genome Project"/>
        </authorList>
    </citation>
    <scope>NUCLEOTIDE SEQUENCE</scope>
    <source>
        <strain evidence="4">CBS 304.34</strain>
    </source>
</reference>
<evidence type="ECO:0000256" key="1">
    <source>
        <dbReference type="SAM" id="MobiDB-lite"/>
    </source>
</evidence>
<feature type="compositionally biased region" description="Basic residues" evidence="1">
    <location>
        <begin position="339"/>
        <end position="350"/>
    </location>
</feature>
<gene>
    <name evidence="2 4" type="ORF">BDZ99DRAFT_576261</name>
</gene>
<feature type="compositionally biased region" description="Low complexity" evidence="1">
    <location>
        <begin position="75"/>
        <end position="88"/>
    </location>
</feature>
<accession>A0A6A6Y3G7</accession>